<evidence type="ECO:0000256" key="1">
    <source>
        <dbReference type="SAM" id="MobiDB-lite"/>
    </source>
</evidence>
<organism evidence="2 3">
    <name type="scientific">Coregonus suidteri</name>
    <dbReference type="NCBI Taxonomy" id="861788"/>
    <lineage>
        <taxon>Eukaryota</taxon>
        <taxon>Metazoa</taxon>
        <taxon>Chordata</taxon>
        <taxon>Craniata</taxon>
        <taxon>Vertebrata</taxon>
        <taxon>Euteleostomi</taxon>
        <taxon>Actinopterygii</taxon>
        <taxon>Neopterygii</taxon>
        <taxon>Teleostei</taxon>
        <taxon>Protacanthopterygii</taxon>
        <taxon>Salmoniformes</taxon>
        <taxon>Salmonidae</taxon>
        <taxon>Coregoninae</taxon>
        <taxon>Coregonus</taxon>
    </lineage>
</organism>
<gene>
    <name evidence="2" type="ORF">J4Q44_G00159630</name>
</gene>
<comment type="caution">
    <text evidence="2">The sequence shown here is derived from an EMBL/GenBank/DDBJ whole genome shotgun (WGS) entry which is preliminary data.</text>
</comment>
<feature type="compositionally biased region" description="Pro residues" evidence="1">
    <location>
        <begin position="66"/>
        <end position="75"/>
    </location>
</feature>
<feature type="compositionally biased region" description="Polar residues" evidence="1">
    <location>
        <begin position="102"/>
        <end position="112"/>
    </location>
</feature>
<feature type="compositionally biased region" description="Basic and acidic residues" evidence="1">
    <location>
        <begin position="1"/>
        <end position="15"/>
    </location>
</feature>
<proteinExistence type="predicted"/>
<dbReference type="Proteomes" id="UP001356427">
    <property type="component" value="Unassembled WGS sequence"/>
</dbReference>
<feature type="region of interest" description="Disordered" evidence="1">
    <location>
        <begin position="1"/>
        <end position="149"/>
    </location>
</feature>
<dbReference type="AlphaFoldDB" id="A0AAN8LQE0"/>
<protein>
    <submittedName>
        <fullName evidence="2">Uncharacterized protein</fullName>
    </submittedName>
</protein>
<accession>A0AAN8LQE0</accession>
<dbReference type="EMBL" id="JAGTTL010000013">
    <property type="protein sequence ID" value="KAK6314504.1"/>
    <property type="molecule type" value="Genomic_DNA"/>
</dbReference>
<sequence>MRGEDRFSRLKDQLIHRKKRSRECQQPPQTWTHSSCPTTNRPRVAPGTSKQRASEYDYRGVEPQPEHLPPQPQLPLPQAEPHLPQPGRLSRQRTSAPLPRPRSSSDTESPVKSPQPKRKGKAFSKSAHPSQRGGGRPATPRVGEEEEEE</sequence>
<evidence type="ECO:0000313" key="2">
    <source>
        <dbReference type="EMBL" id="KAK6314504.1"/>
    </source>
</evidence>
<feature type="compositionally biased region" description="Low complexity" evidence="1">
    <location>
        <begin position="76"/>
        <end position="86"/>
    </location>
</feature>
<name>A0AAN8LQE0_9TELE</name>
<keyword evidence="3" id="KW-1185">Reference proteome</keyword>
<evidence type="ECO:0000313" key="3">
    <source>
        <dbReference type="Proteomes" id="UP001356427"/>
    </source>
</evidence>
<feature type="compositionally biased region" description="Polar residues" evidence="1">
    <location>
        <begin position="24"/>
        <end position="41"/>
    </location>
</feature>
<reference evidence="2 3" key="1">
    <citation type="submission" date="2021-04" db="EMBL/GenBank/DDBJ databases">
        <authorList>
            <person name="De Guttry C."/>
            <person name="Zahm M."/>
            <person name="Klopp C."/>
            <person name="Cabau C."/>
            <person name="Louis A."/>
            <person name="Berthelot C."/>
            <person name="Parey E."/>
            <person name="Roest Crollius H."/>
            <person name="Montfort J."/>
            <person name="Robinson-Rechavi M."/>
            <person name="Bucao C."/>
            <person name="Bouchez O."/>
            <person name="Gislard M."/>
            <person name="Lluch J."/>
            <person name="Milhes M."/>
            <person name="Lampietro C."/>
            <person name="Lopez Roques C."/>
            <person name="Donnadieu C."/>
            <person name="Braasch I."/>
            <person name="Desvignes T."/>
            <person name="Postlethwait J."/>
            <person name="Bobe J."/>
            <person name="Wedekind C."/>
            <person name="Guiguen Y."/>
        </authorList>
    </citation>
    <scope>NUCLEOTIDE SEQUENCE [LARGE SCALE GENOMIC DNA]</scope>
    <source>
        <strain evidence="2">Cs_M1</strain>
        <tissue evidence="2">Blood</tissue>
    </source>
</reference>